<evidence type="ECO:0000313" key="1">
    <source>
        <dbReference type="EMBL" id="KAF2622076.1"/>
    </source>
</evidence>
<evidence type="ECO:0000313" key="2">
    <source>
        <dbReference type="Proteomes" id="UP000799754"/>
    </source>
</evidence>
<comment type="caution">
    <text evidence="1">The sequence shown here is derived from an EMBL/GenBank/DDBJ whole genome shotgun (WGS) entry which is preliminary data.</text>
</comment>
<dbReference type="EMBL" id="MU006748">
    <property type="protein sequence ID" value="KAF2622076.1"/>
    <property type="molecule type" value="Genomic_DNA"/>
</dbReference>
<accession>A0ACB6RJK0</accession>
<proteinExistence type="predicted"/>
<keyword evidence="2" id="KW-1185">Reference proteome</keyword>
<sequence length="94" mass="10374">MSPALPFWALLALITFSSLDARRRSGTLLFAICHRPFASPHALRVSTCPSRLHMPFASPHACCGCMSHPAPVFFLACVRYELLPILPYPLMSSC</sequence>
<gene>
    <name evidence="1" type="ORF">BU25DRAFT_218637</name>
</gene>
<protein>
    <submittedName>
        <fullName evidence="1">Uncharacterized protein</fullName>
    </submittedName>
</protein>
<organism evidence="1 2">
    <name type="scientific">Macroventuria anomochaeta</name>
    <dbReference type="NCBI Taxonomy" id="301207"/>
    <lineage>
        <taxon>Eukaryota</taxon>
        <taxon>Fungi</taxon>
        <taxon>Dikarya</taxon>
        <taxon>Ascomycota</taxon>
        <taxon>Pezizomycotina</taxon>
        <taxon>Dothideomycetes</taxon>
        <taxon>Pleosporomycetidae</taxon>
        <taxon>Pleosporales</taxon>
        <taxon>Pleosporineae</taxon>
        <taxon>Didymellaceae</taxon>
        <taxon>Macroventuria</taxon>
    </lineage>
</organism>
<dbReference type="Proteomes" id="UP000799754">
    <property type="component" value="Unassembled WGS sequence"/>
</dbReference>
<reference evidence="1" key="1">
    <citation type="journal article" date="2020" name="Stud. Mycol.">
        <title>101 Dothideomycetes genomes: a test case for predicting lifestyles and emergence of pathogens.</title>
        <authorList>
            <person name="Haridas S."/>
            <person name="Albert R."/>
            <person name="Binder M."/>
            <person name="Bloem J."/>
            <person name="Labutti K."/>
            <person name="Salamov A."/>
            <person name="Andreopoulos B."/>
            <person name="Baker S."/>
            <person name="Barry K."/>
            <person name="Bills G."/>
            <person name="Bluhm B."/>
            <person name="Cannon C."/>
            <person name="Castanera R."/>
            <person name="Culley D."/>
            <person name="Daum C."/>
            <person name="Ezra D."/>
            <person name="Gonzalez J."/>
            <person name="Henrissat B."/>
            <person name="Kuo A."/>
            <person name="Liang C."/>
            <person name="Lipzen A."/>
            <person name="Lutzoni F."/>
            <person name="Magnuson J."/>
            <person name="Mondo S."/>
            <person name="Nolan M."/>
            <person name="Ohm R."/>
            <person name="Pangilinan J."/>
            <person name="Park H.-J."/>
            <person name="Ramirez L."/>
            <person name="Alfaro M."/>
            <person name="Sun H."/>
            <person name="Tritt A."/>
            <person name="Yoshinaga Y."/>
            <person name="Zwiers L.-H."/>
            <person name="Turgeon B."/>
            <person name="Goodwin S."/>
            <person name="Spatafora J."/>
            <person name="Crous P."/>
            <person name="Grigoriev I."/>
        </authorList>
    </citation>
    <scope>NUCLEOTIDE SEQUENCE</scope>
    <source>
        <strain evidence="1">CBS 525.71</strain>
    </source>
</reference>
<name>A0ACB6RJK0_9PLEO</name>